<evidence type="ECO:0008006" key="3">
    <source>
        <dbReference type="Google" id="ProtNLM"/>
    </source>
</evidence>
<dbReference type="PANTHER" id="PTHR35757">
    <property type="entry name" value="THERMOSOME SUBUNIT GAMMA"/>
    <property type="match status" value="1"/>
</dbReference>
<reference evidence="1 2" key="1">
    <citation type="submission" date="2019-08" db="EMBL/GenBank/DDBJ databases">
        <title>Deep-cultivation of Planctomycetes and their phenomic and genomic characterization uncovers novel biology.</title>
        <authorList>
            <person name="Wiegand S."/>
            <person name="Jogler M."/>
            <person name="Boedeker C."/>
            <person name="Pinto D."/>
            <person name="Vollmers J."/>
            <person name="Rivas-Marin E."/>
            <person name="Kohn T."/>
            <person name="Peeters S.H."/>
            <person name="Heuer A."/>
            <person name="Rast P."/>
            <person name="Oberbeckmann S."/>
            <person name="Bunk B."/>
            <person name="Jeske O."/>
            <person name="Meyerdierks A."/>
            <person name="Storesund J.E."/>
            <person name="Kallscheuer N."/>
            <person name="Luecker S."/>
            <person name="Lage O.M."/>
            <person name="Pohl T."/>
            <person name="Merkel B.J."/>
            <person name="Hornburger P."/>
            <person name="Mueller R.-W."/>
            <person name="Bruemmer F."/>
            <person name="Labrenz M."/>
            <person name="Spormann A.M."/>
            <person name="Op den Camp H."/>
            <person name="Overmann J."/>
            <person name="Amann R."/>
            <person name="Jetten M.S.M."/>
            <person name="Mascher T."/>
            <person name="Medema M.H."/>
            <person name="Devos D.P."/>
            <person name="Kaster A.-K."/>
            <person name="Ovreas L."/>
            <person name="Rohde M."/>
            <person name="Galperin M.Y."/>
            <person name="Jogler C."/>
        </authorList>
    </citation>
    <scope>NUCLEOTIDE SEQUENCE [LARGE SCALE GENOMIC DNA]</scope>
    <source>
        <strain evidence="1 2">Pr1d</strain>
    </source>
</reference>
<dbReference type="AlphaFoldDB" id="A0A5B9Q5N1"/>
<gene>
    <name evidence="1" type="ORF">Pr1d_02400</name>
</gene>
<dbReference type="Proteomes" id="UP000323917">
    <property type="component" value="Chromosome"/>
</dbReference>
<dbReference type="KEGG" id="bgok:Pr1d_02400"/>
<dbReference type="EMBL" id="CP042913">
    <property type="protein sequence ID" value="QEG32979.1"/>
    <property type="molecule type" value="Genomic_DNA"/>
</dbReference>
<organism evidence="1 2">
    <name type="scientific">Bythopirellula goksoeyrii</name>
    <dbReference type="NCBI Taxonomy" id="1400387"/>
    <lineage>
        <taxon>Bacteria</taxon>
        <taxon>Pseudomonadati</taxon>
        <taxon>Planctomycetota</taxon>
        <taxon>Planctomycetia</taxon>
        <taxon>Pirellulales</taxon>
        <taxon>Lacipirellulaceae</taxon>
        <taxon>Bythopirellula</taxon>
    </lineage>
</organism>
<proteinExistence type="predicted"/>
<dbReference type="PANTHER" id="PTHR35757:SF1">
    <property type="entry name" value="THERMOSOME SUBUNIT GAMMA"/>
    <property type="match status" value="1"/>
</dbReference>
<protein>
    <recommendedName>
        <fullName evidence="3">TraB family protein</fullName>
    </recommendedName>
</protein>
<keyword evidence="2" id="KW-1185">Reference proteome</keyword>
<sequence>MSYLYLLPLRRIVGPLLLCIVGLGPWPIDAGLVHAKPAVAEDQQTLGEEWVRVAKDENGKPQALEVAIVRYVPAKQVKQIRQSKSGLPQAREYVDLIGAVHIGDPQYYAFLNRSFRNYQALLYELVAPPGTRVERGRGTSNLHPVGAMQNSMKSILEVEHQLEQIDYTRPNFVHADMSPEEFASSMENRDESFMKMYTRMMGQAIALQSEQAAQGESTDFELFTAMFSEDRPRMLKTAIAKQFQSMESVLSGMSGPEGSTLITERNKRALEVLRKQLRAGKRKIGIFYGAGHLTDMSERLVKDFGYQPVGIVWVEAWNLREKQ</sequence>
<evidence type="ECO:0000313" key="2">
    <source>
        <dbReference type="Proteomes" id="UP000323917"/>
    </source>
</evidence>
<dbReference type="RefSeq" id="WP_148071791.1">
    <property type="nucleotide sequence ID" value="NZ_CP042913.1"/>
</dbReference>
<dbReference type="OrthoDB" id="249177at2"/>
<evidence type="ECO:0000313" key="1">
    <source>
        <dbReference type="EMBL" id="QEG32979.1"/>
    </source>
</evidence>
<name>A0A5B9Q5N1_9BACT</name>
<accession>A0A5B9Q5N1</accession>